<evidence type="ECO:0000313" key="3">
    <source>
        <dbReference type="Proteomes" id="UP000652761"/>
    </source>
</evidence>
<reference evidence="2" key="1">
    <citation type="submission" date="2017-07" db="EMBL/GenBank/DDBJ databases">
        <title>Taro Niue Genome Assembly and Annotation.</title>
        <authorList>
            <person name="Atibalentja N."/>
            <person name="Keating K."/>
            <person name="Fields C.J."/>
        </authorList>
    </citation>
    <scope>NUCLEOTIDE SEQUENCE</scope>
    <source>
        <strain evidence="2">Niue_2</strain>
        <tissue evidence="2">Leaf</tissue>
    </source>
</reference>
<gene>
    <name evidence="2" type="ORF">Taro_045217</name>
</gene>
<protein>
    <recommendedName>
        <fullName evidence="4">Aminotransferase-like plant mobile domain-containing protein</fullName>
    </recommendedName>
</protein>
<feature type="compositionally biased region" description="Basic and acidic residues" evidence="1">
    <location>
        <begin position="153"/>
        <end position="164"/>
    </location>
</feature>
<evidence type="ECO:0000313" key="2">
    <source>
        <dbReference type="EMBL" id="MQM12300.1"/>
    </source>
</evidence>
<proteinExistence type="predicted"/>
<evidence type="ECO:0008006" key="4">
    <source>
        <dbReference type="Google" id="ProtNLM"/>
    </source>
</evidence>
<comment type="caution">
    <text evidence="2">The sequence shown here is derived from an EMBL/GenBank/DDBJ whole genome shotgun (WGS) entry which is preliminary data.</text>
</comment>
<dbReference type="AlphaFoldDB" id="A0A843X6A4"/>
<sequence>MGQIDIFYARWWFQHSNIFWLSPQKLREAEESRLKKKSLMPIFIDDDFLHRHFSSLTNSYIKFYNSTVAKDARPTTDKYYYEGVMLHLEPMELFSEKAPIDDDDSSDYCWWSHFLFDCGYAPDVPLSVMLPPECIGNQAWAPISAPEVVGDKKVIGDKSGDTHLDVPSSSRRRRAGKSRMVDPTPSGDSSASYGEIDEDAANLVAPDNYNPLSGDSPPLHNREYGSSSQEAEVFLPEAEDDRSPPHNPFFGIAVMEGHNTTFTFAESGLSTKQYPSASVEAYVSMPVGGYPAVGIAPEGGSDFSD</sequence>
<keyword evidence="3" id="KW-1185">Reference proteome</keyword>
<dbReference type="Proteomes" id="UP000652761">
    <property type="component" value="Unassembled WGS sequence"/>
</dbReference>
<organism evidence="2 3">
    <name type="scientific">Colocasia esculenta</name>
    <name type="common">Wild taro</name>
    <name type="synonym">Arum esculentum</name>
    <dbReference type="NCBI Taxonomy" id="4460"/>
    <lineage>
        <taxon>Eukaryota</taxon>
        <taxon>Viridiplantae</taxon>
        <taxon>Streptophyta</taxon>
        <taxon>Embryophyta</taxon>
        <taxon>Tracheophyta</taxon>
        <taxon>Spermatophyta</taxon>
        <taxon>Magnoliopsida</taxon>
        <taxon>Liliopsida</taxon>
        <taxon>Araceae</taxon>
        <taxon>Aroideae</taxon>
        <taxon>Colocasieae</taxon>
        <taxon>Colocasia</taxon>
    </lineage>
</organism>
<evidence type="ECO:0000256" key="1">
    <source>
        <dbReference type="SAM" id="MobiDB-lite"/>
    </source>
</evidence>
<name>A0A843X6A4_COLES</name>
<feature type="region of interest" description="Disordered" evidence="1">
    <location>
        <begin position="153"/>
        <end position="226"/>
    </location>
</feature>
<dbReference type="EMBL" id="NMUH01005266">
    <property type="protein sequence ID" value="MQM12300.1"/>
    <property type="molecule type" value="Genomic_DNA"/>
</dbReference>
<accession>A0A843X6A4</accession>